<dbReference type="EMBL" id="PDPS01000020">
    <property type="protein sequence ID" value="PID59025.1"/>
    <property type="molecule type" value="Genomic_DNA"/>
</dbReference>
<dbReference type="Proteomes" id="UP000229740">
    <property type="component" value="Unassembled WGS sequence"/>
</dbReference>
<reference evidence="1 2" key="1">
    <citation type="submission" date="2017-10" db="EMBL/GenBank/DDBJ databases">
        <title>Novel microbial diversity and functional potential in the marine mammal oral microbiome.</title>
        <authorList>
            <person name="Dudek N.K."/>
            <person name="Sun C.L."/>
            <person name="Burstein D."/>
            <person name="Kantor R.S."/>
            <person name="Aliaga Goltsman D.S."/>
            <person name="Bik E.M."/>
            <person name="Thomas B.C."/>
            <person name="Banfield J.F."/>
            <person name="Relman D.A."/>
        </authorList>
    </citation>
    <scope>NUCLEOTIDE SEQUENCE [LARGE SCALE GENOMIC DNA]</scope>
    <source>
        <strain evidence="1">DOLZORAL124_49_17</strain>
    </source>
</reference>
<protein>
    <submittedName>
        <fullName evidence="1">Uncharacterized protein</fullName>
    </submittedName>
</protein>
<sequence>MPPHKIWFSSEGFAEALVMLQQQYRFDGILVNLPGRPETLLDDLESMTDTQEGELLCWKSGEPTLIPWDDNPQHRMADASDLLRADFTKIEADHLDCFDGLTGYTWGIYHTPFPPEKSLRGHLSDIPPSALFRPKWSRGNWNC</sequence>
<proteinExistence type="predicted"/>
<name>A0A2G6EAC3_9BACT</name>
<accession>A0A2G6EAC3</accession>
<evidence type="ECO:0000313" key="2">
    <source>
        <dbReference type="Proteomes" id="UP000229740"/>
    </source>
</evidence>
<organism evidence="1 2">
    <name type="scientific">candidate division KSB3 bacterium</name>
    <dbReference type="NCBI Taxonomy" id="2044937"/>
    <lineage>
        <taxon>Bacteria</taxon>
        <taxon>candidate division KSB3</taxon>
    </lineage>
</organism>
<gene>
    <name evidence="1" type="ORF">CSB45_01025</name>
</gene>
<dbReference type="AlphaFoldDB" id="A0A2G6EAC3"/>
<evidence type="ECO:0000313" key="1">
    <source>
        <dbReference type="EMBL" id="PID59025.1"/>
    </source>
</evidence>
<comment type="caution">
    <text evidence="1">The sequence shown here is derived from an EMBL/GenBank/DDBJ whole genome shotgun (WGS) entry which is preliminary data.</text>
</comment>